<keyword evidence="2" id="KW-1185">Reference proteome</keyword>
<protein>
    <recommendedName>
        <fullName evidence="3">VCBS repeat-containing protein</fullName>
    </recommendedName>
</protein>
<evidence type="ECO:0000313" key="1">
    <source>
        <dbReference type="EMBL" id="MDS0261512.1"/>
    </source>
</evidence>
<comment type="caution">
    <text evidence="1">The sequence shown here is derived from an EMBL/GenBank/DDBJ whole genome shotgun (WGS) entry which is preliminary data.</text>
</comment>
<evidence type="ECO:0008006" key="3">
    <source>
        <dbReference type="Google" id="ProtNLM"/>
    </source>
</evidence>
<gene>
    <name evidence="1" type="ORF">NDI56_19100</name>
</gene>
<dbReference type="RefSeq" id="WP_310921376.1">
    <property type="nucleotide sequence ID" value="NZ_JAMQON010000007.1"/>
</dbReference>
<accession>A0ABU2FGY6</accession>
<organism evidence="1 2">
    <name type="scientific">Haloarcula saliterrae</name>
    <dbReference type="NCBI Taxonomy" id="2950534"/>
    <lineage>
        <taxon>Archaea</taxon>
        <taxon>Methanobacteriati</taxon>
        <taxon>Methanobacteriota</taxon>
        <taxon>Stenosarchaea group</taxon>
        <taxon>Halobacteria</taxon>
        <taxon>Halobacteriales</taxon>
        <taxon>Haloarculaceae</taxon>
        <taxon>Haloarcula</taxon>
    </lineage>
</organism>
<dbReference type="SUPFAM" id="SSF69318">
    <property type="entry name" value="Integrin alpha N-terminal domain"/>
    <property type="match status" value="1"/>
</dbReference>
<dbReference type="Proteomes" id="UP001259659">
    <property type="component" value="Unassembled WGS sequence"/>
</dbReference>
<sequence>MGTHASPVVTPRTDGSPSRLLYVADNGDLVVAGAETARLSIDAIPDGRLAAVGDDRYALFGDRTSRYRHGALGDSKEGETLYVVDAETAEITAQAALDAPAVFEGLQPLVADLDDDGTPEIVTTVADERDGARIAVFAPDGRRLATGPIYGPGWRHQLTVAPFGPDGGPELATVRKPHVDRVVEFYRLRGGSLDVVATADGFSSHTYGSRVLSGAVAGQFADDGGAELLVPTATRDELAAVRREPGGTTVGWRQPLDGTLASNVTGVPLTGGGVAVGAATDETVRVWQS</sequence>
<proteinExistence type="predicted"/>
<evidence type="ECO:0000313" key="2">
    <source>
        <dbReference type="Proteomes" id="UP001259659"/>
    </source>
</evidence>
<dbReference type="InterPro" id="IPR028994">
    <property type="entry name" value="Integrin_alpha_N"/>
</dbReference>
<name>A0ABU2FGY6_9EURY</name>
<reference evidence="1 2" key="1">
    <citation type="submission" date="2022-06" db="EMBL/GenBank/DDBJ databases">
        <title>Haloarcula sp. a new haloarchaeum isolate from saline soil.</title>
        <authorList>
            <person name="Strakova D."/>
            <person name="Galisteo C."/>
            <person name="Sanchez-Porro C."/>
            <person name="Ventosa A."/>
        </authorList>
    </citation>
    <scope>NUCLEOTIDE SEQUENCE [LARGE SCALE GENOMIC DNA]</scope>
    <source>
        <strain evidence="1 2">S1CR25-12</strain>
    </source>
</reference>
<dbReference type="EMBL" id="JAMQON010000007">
    <property type="protein sequence ID" value="MDS0261512.1"/>
    <property type="molecule type" value="Genomic_DNA"/>
</dbReference>